<evidence type="ECO:0000259" key="2">
    <source>
        <dbReference type="Pfam" id="PF14062"/>
    </source>
</evidence>
<keyword evidence="4" id="KW-1185">Reference proteome</keyword>
<reference evidence="3 4" key="1">
    <citation type="submission" date="2016-10" db="EMBL/GenBank/DDBJ databases">
        <authorList>
            <person name="de Groot N.N."/>
        </authorList>
    </citation>
    <scope>NUCLEOTIDE SEQUENCE [LARGE SCALE GENOMIC DNA]</scope>
    <source>
        <strain evidence="3 4">CGMCC 4.2023</strain>
    </source>
</reference>
<dbReference type="InterPro" id="IPR025349">
    <property type="entry name" value="DUF4253"/>
</dbReference>
<name>A0A1H6BYM8_9ACTN</name>
<sequence>MAMLPNPLPRLADDLSGAALGLRLPPGRLVDTTFDGPWHEPLLWQADNPAAPDSWRELLAARTAGLLPVLLETGAIPGGEDVTGWELDPGMMSYPGDHDAEEFLAHAWPAAAENDDTSGAAVTEPLDGTPVPDPAAGTDDVPPNDATDDLVAPFGTDFPGLAPGLLDPADAAAGLPDTVAAELTAELTRARRLHDPRAALVYARRSADIPAAIGWTGPINHENDVALLCAVLRSWEDRFGLRVVALGFDTLTATVAVPPATVEDAEAVAAEHLSFCPDNITQNGPGTLRGYAKSLLDAQVWQFWWD</sequence>
<gene>
    <name evidence="3" type="ORF">SAMN05216223_107372</name>
</gene>
<feature type="domain" description="DUF4253" evidence="2">
    <location>
        <begin position="199"/>
        <end position="306"/>
    </location>
</feature>
<dbReference type="Proteomes" id="UP000236754">
    <property type="component" value="Unassembled WGS sequence"/>
</dbReference>
<evidence type="ECO:0000313" key="4">
    <source>
        <dbReference type="Proteomes" id="UP000236754"/>
    </source>
</evidence>
<dbReference type="Pfam" id="PF14062">
    <property type="entry name" value="DUF4253"/>
    <property type="match status" value="1"/>
</dbReference>
<protein>
    <recommendedName>
        <fullName evidence="2">DUF4253 domain-containing protein</fullName>
    </recommendedName>
</protein>
<evidence type="ECO:0000313" key="3">
    <source>
        <dbReference type="EMBL" id="SEG65801.1"/>
    </source>
</evidence>
<dbReference type="OrthoDB" id="7839592at2"/>
<feature type="region of interest" description="Disordered" evidence="1">
    <location>
        <begin position="114"/>
        <end position="141"/>
    </location>
</feature>
<dbReference type="EMBL" id="FNVU01000007">
    <property type="protein sequence ID" value="SEG65801.1"/>
    <property type="molecule type" value="Genomic_DNA"/>
</dbReference>
<dbReference type="RefSeq" id="WP_103887123.1">
    <property type="nucleotide sequence ID" value="NZ_FNVU01000007.1"/>
</dbReference>
<dbReference type="AlphaFoldDB" id="A0A1H6BYM8"/>
<evidence type="ECO:0000256" key="1">
    <source>
        <dbReference type="SAM" id="MobiDB-lite"/>
    </source>
</evidence>
<organism evidence="3 4">
    <name type="scientific">Actinacidiphila yanglinensis</name>
    <dbReference type="NCBI Taxonomy" id="310779"/>
    <lineage>
        <taxon>Bacteria</taxon>
        <taxon>Bacillati</taxon>
        <taxon>Actinomycetota</taxon>
        <taxon>Actinomycetes</taxon>
        <taxon>Kitasatosporales</taxon>
        <taxon>Streptomycetaceae</taxon>
        <taxon>Actinacidiphila</taxon>
    </lineage>
</organism>
<proteinExistence type="predicted"/>
<accession>A0A1H6BYM8</accession>